<dbReference type="Proteomes" id="UP000289738">
    <property type="component" value="Chromosome B06"/>
</dbReference>
<feature type="compositionally biased region" description="Basic residues" evidence="1">
    <location>
        <begin position="1"/>
        <end position="12"/>
    </location>
</feature>
<dbReference type="EMBL" id="SDMP01000016">
    <property type="protein sequence ID" value="RYR04567.1"/>
    <property type="molecule type" value="Genomic_DNA"/>
</dbReference>
<reference evidence="2 3" key="1">
    <citation type="submission" date="2019-01" db="EMBL/GenBank/DDBJ databases">
        <title>Sequencing of cultivated peanut Arachis hypogaea provides insights into genome evolution and oil improvement.</title>
        <authorList>
            <person name="Chen X."/>
        </authorList>
    </citation>
    <scope>NUCLEOTIDE SEQUENCE [LARGE SCALE GENOMIC DNA]</scope>
    <source>
        <strain evidence="3">cv. Fuhuasheng</strain>
        <tissue evidence="2">Leaves</tissue>
    </source>
</reference>
<evidence type="ECO:0000313" key="3">
    <source>
        <dbReference type="Proteomes" id="UP000289738"/>
    </source>
</evidence>
<organism evidence="2 3">
    <name type="scientific">Arachis hypogaea</name>
    <name type="common">Peanut</name>
    <dbReference type="NCBI Taxonomy" id="3818"/>
    <lineage>
        <taxon>Eukaryota</taxon>
        <taxon>Viridiplantae</taxon>
        <taxon>Streptophyta</taxon>
        <taxon>Embryophyta</taxon>
        <taxon>Tracheophyta</taxon>
        <taxon>Spermatophyta</taxon>
        <taxon>Magnoliopsida</taxon>
        <taxon>eudicotyledons</taxon>
        <taxon>Gunneridae</taxon>
        <taxon>Pentapetalae</taxon>
        <taxon>rosids</taxon>
        <taxon>fabids</taxon>
        <taxon>Fabales</taxon>
        <taxon>Fabaceae</taxon>
        <taxon>Papilionoideae</taxon>
        <taxon>50 kb inversion clade</taxon>
        <taxon>dalbergioids sensu lato</taxon>
        <taxon>Dalbergieae</taxon>
        <taxon>Pterocarpus clade</taxon>
        <taxon>Arachis</taxon>
    </lineage>
</organism>
<keyword evidence="3" id="KW-1185">Reference proteome</keyword>
<sequence length="217" mass="24222">MARKGRYTKKSKLGPGCQQPQTALPPALASHHDDSQILPTRGDGVPTTSRPFHPPCSEPRPAPRMSINSIHNSEPGHKNLDANVDEVDSFGQEVDDHFVASGAQRRKGCKTTNFWTVKIIDSDGTIKPAKLSVREAMEWSNGRRIVLKFNNEKQPIGDEARLLSGVLGLLGSNYEKFSICKESWHKITTKDKVYNECVKQIFHFDEDSEGTIKKNIL</sequence>
<dbReference type="AlphaFoldDB" id="A0A444YRL8"/>
<accession>A0A444YRL8</accession>
<feature type="compositionally biased region" description="Pro residues" evidence="1">
    <location>
        <begin position="52"/>
        <end position="62"/>
    </location>
</feature>
<protein>
    <submittedName>
        <fullName evidence="2">Uncharacterized protein</fullName>
    </submittedName>
</protein>
<proteinExistence type="predicted"/>
<evidence type="ECO:0000256" key="1">
    <source>
        <dbReference type="SAM" id="MobiDB-lite"/>
    </source>
</evidence>
<gene>
    <name evidence="2" type="ORF">Ahy_B06g084323</name>
</gene>
<evidence type="ECO:0000313" key="2">
    <source>
        <dbReference type="EMBL" id="RYR04567.1"/>
    </source>
</evidence>
<name>A0A444YRL8_ARAHY</name>
<feature type="region of interest" description="Disordered" evidence="1">
    <location>
        <begin position="1"/>
        <end position="79"/>
    </location>
</feature>
<comment type="caution">
    <text evidence="2">The sequence shown here is derived from an EMBL/GenBank/DDBJ whole genome shotgun (WGS) entry which is preliminary data.</text>
</comment>